<keyword evidence="1" id="KW-0812">Transmembrane</keyword>
<dbReference type="EMBL" id="JAKKSL010000001">
    <property type="protein sequence ID" value="MCI2283598.1"/>
    <property type="molecule type" value="Genomic_DNA"/>
</dbReference>
<organism evidence="2 3">
    <name type="scientific">Colwellia maritima</name>
    <dbReference type="NCBI Taxonomy" id="2912588"/>
    <lineage>
        <taxon>Bacteria</taxon>
        <taxon>Pseudomonadati</taxon>
        <taxon>Pseudomonadota</taxon>
        <taxon>Gammaproteobacteria</taxon>
        <taxon>Alteromonadales</taxon>
        <taxon>Colwelliaceae</taxon>
        <taxon>Colwellia</taxon>
    </lineage>
</organism>
<dbReference type="RefSeq" id="WP_242285235.1">
    <property type="nucleotide sequence ID" value="NZ_JAKKSL010000001.1"/>
</dbReference>
<keyword evidence="3" id="KW-1185">Reference proteome</keyword>
<comment type="caution">
    <text evidence="2">The sequence shown here is derived from an EMBL/GenBank/DDBJ whole genome shotgun (WGS) entry which is preliminary data.</text>
</comment>
<feature type="transmembrane region" description="Helical" evidence="1">
    <location>
        <begin position="55"/>
        <end position="78"/>
    </location>
</feature>
<evidence type="ECO:0000313" key="3">
    <source>
        <dbReference type="Proteomes" id="UP001139646"/>
    </source>
</evidence>
<evidence type="ECO:0000256" key="1">
    <source>
        <dbReference type="SAM" id="Phobius"/>
    </source>
</evidence>
<keyword evidence="1" id="KW-1133">Transmembrane helix</keyword>
<feature type="transmembrane region" description="Helical" evidence="1">
    <location>
        <begin position="31"/>
        <end position="49"/>
    </location>
</feature>
<accession>A0ABS9X050</accession>
<dbReference type="Proteomes" id="UP001139646">
    <property type="component" value="Unassembled WGS sequence"/>
</dbReference>
<protein>
    <submittedName>
        <fullName evidence="2">Uncharacterized protein</fullName>
    </submittedName>
</protein>
<proteinExistence type="predicted"/>
<gene>
    <name evidence="2" type="ORF">L3081_09590</name>
</gene>
<evidence type="ECO:0000313" key="2">
    <source>
        <dbReference type="EMBL" id="MCI2283598.1"/>
    </source>
</evidence>
<name>A0ABS9X050_9GAMM</name>
<sequence>MAIYNTRDWWMSCEVCHSTGSVRTISLQHFILTYPFQLSSLISLVILLNETCTEFHLFACLLVSLVGALYSFLVSCVIGSSVTSTNASCGWLFNN</sequence>
<keyword evidence="1" id="KW-0472">Membrane</keyword>
<reference evidence="2" key="1">
    <citation type="submission" date="2022-01" db="EMBL/GenBank/DDBJ databases">
        <title>Colwellia maritima, isolated from seawater.</title>
        <authorList>
            <person name="Kristyanto S."/>
            <person name="Jung J."/>
            <person name="Jeon C.O."/>
        </authorList>
    </citation>
    <scope>NUCLEOTIDE SEQUENCE</scope>
    <source>
        <strain evidence="2">MSW7</strain>
    </source>
</reference>